<evidence type="ECO:0000313" key="2">
    <source>
        <dbReference type="EMBL" id="ETS73715.1"/>
    </source>
</evidence>
<reference evidence="3" key="1">
    <citation type="journal article" date="2015" name="BMC Genomics">
        <title>Genomic and transcriptomic analysis of the endophytic fungus Pestalotiopsis fici reveals its lifestyle and high potential for synthesis of natural products.</title>
        <authorList>
            <person name="Wang X."/>
            <person name="Zhang X."/>
            <person name="Liu L."/>
            <person name="Xiang M."/>
            <person name="Wang W."/>
            <person name="Sun X."/>
            <person name="Che Y."/>
            <person name="Guo L."/>
            <person name="Liu G."/>
            <person name="Guo L."/>
            <person name="Wang C."/>
            <person name="Yin W.B."/>
            <person name="Stadler M."/>
            <person name="Zhang X."/>
            <person name="Liu X."/>
        </authorList>
    </citation>
    <scope>NUCLEOTIDE SEQUENCE [LARGE SCALE GENOMIC DNA]</scope>
    <source>
        <strain evidence="3">W106-1 / CGMCC3.15140</strain>
    </source>
</reference>
<dbReference type="InterPro" id="IPR004843">
    <property type="entry name" value="Calcineurin-like_PHP"/>
</dbReference>
<dbReference type="HOGENOM" id="CLU_041441_2_1_1"/>
<dbReference type="GeneID" id="19279674"/>
<sequence length="252" mass="28598">MAGGKSKYIEALQLLGQIEAELKLVIAGNHDLSLDPDWWQANLDDDDDPFEPDQMKKLMQSQAENGVQYLEEGTHIFKLKNGTEFSVYASPYTPEFNGYAFGYPHEEDRFNNRAAANPIPENVDIIMSHGPPRFPHDENCEPYTLDMNESSKHLGCLHLFRAIQRVRPLLHCFGHIHEGYGAQFASWEQGNALALHQVESELENGLRRLIFTEVMSRGTLLINAALKVHGSQQNNHPWILTLPLRHQTGMNI</sequence>
<dbReference type="Proteomes" id="UP000030651">
    <property type="component" value="Unassembled WGS sequence"/>
</dbReference>
<dbReference type="AlphaFoldDB" id="W3WIH4"/>
<dbReference type="eggNOG" id="KOG3947">
    <property type="taxonomic scope" value="Eukaryota"/>
</dbReference>
<feature type="domain" description="Calcineurin-like phosphoesterase" evidence="1">
    <location>
        <begin position="19"/>
        <end position="178"/>
    </location>
</feature>
<dbReference type="InterPro" id="IPR051693">
    <property type="entry name" value="UPF0046_metallophosphoest"/>
</dbReference>
<name>W3WIH4_PESFW</name>
<proteinExistence type="predicted"/>
<dbReference type="RefSeq" id="XP_007841433.1">
    <property type="nucleotide sequence ID" value="XM_007843242.1"/>
</dbReference>
<organism evidence="2 3">
    <name type="scientific">Pestalotiopsis fici (strain W106-1 / CGMCC3.15140)</name>
    <dbReference type="NCBI Taxonomy" id="1229662"/>
    <lineage>
        <taxon>Eukaryota</taxon>
        <taxon>Fungi</taxon>
        <taxon>Dikarya</taxon>
        <taxon>Ascomycota</taxon>
        <taxon>Pezizomycotina</taxon>
        <taxon>Sordariomycetes</taxon>
        <taxon>Xylariomycetidae</taxon>
        <taxon>Amphisphaeriales</taxon>
        <taxon>Sporocadaceae</taxon>
        <taxon>Pestalotiopsis</taxon>
    </lineage>
</organism>
<dbReference type="SUPFAM" id="SSF56300">
    <property type="entry name" value="Metallo-dependent phosphatases"/>
    <property type="match status" value="1"/>
</dbReference>
<dbReference type="KEGG" id="pfy:PFICI_14661"/>
<evidence type="ECO:0000259" key="1">
    <source>
        <dbReference type="Pfam" id="PF00149"/>
    </source>
</evidence>
<dbReference type="OrthoDB" id="630188at2759"/>
<dbReference type="Pfam" id="PF00149">
    <property type="entry name" value="Metallophos"/>
    <property type="match status" value="1"/>
</dbReference>
<dbReference type="EMBL" id="KI912121">
    <property type="protein sequence ID" value="ETS73715.1"/>
    <property type="molecule type" value="Genomic_DNA"/>
</dbReference>
<dbReference type="Gene3D" id="3.60.21.10">
    <property type="match status" value="1"/>
</dbReference>
<protein>
    <recommendedName>
        <fullName evidence="1">Calcineurin-like phosphoesterase domain-containing protein</fullName>
    </recommendedName>
</protein>
<evidence type="ECO:0000313" key="3">
    <source>
        <dbReference type="Proteomes" id="UP000030651"/>
    </source>
</evidence>
<dbReference type="PANTHER" id="PTHR12905">
    <property type="entry name" value="METALLOPHOSPHOESTERASE"/>
    <property type="match status" value="1"/>
</dbReference>
<dbReference type="PANTHER" id="PTHR12905:SF0">
    <property type="entry name" value="CALCINEURIN-LIKE PHOSPHOESTERASE DOMAIN-CONTAINING PROTEIN"/>
    <property type="match status" value="1"/>
</dbReference>
<accession>W3WIH4</accession>
<keyword evidence="3" id="KW-1185">Reference proteome</keyword>
<dbReference type="InterPro" id="IPR029052">
    <property type="entry name" value="Metallo-depent_PP-like"/>
</dbReference>
<gene>
    <name evidence="2" type="ORF">PFICI_14661</name>
</gene>
<dbReference type="InParanoid" id="W3WIH4"/>
<dbReference type="GO" id="GO:0016787">
    <property type="term" value="F:hydrolase activity"/>
    <property type="evidence" value="ECO:0007669"/>
    <property type="project" value="InterPro"/>
</dbReference>